<organism evidence="10 11">
    <name type="scientific">Corynebacterium yudongzhengii</name>
    <dbReference type="NCBI Taxonomy" id="2080740"/>
    <lineage>
        <taxon>Bacteria</taxon>
        <taxon>Bacillati</taxon>
        <taxon>Actinomycetota</taxon>
        <taxon>Actinomycetes</taxon>
        <taxon>Mycobacteriales</taxon>
        <taxon>Corynebacteriaceae</taxon>
        <taxon>Corynebacterium</taxon>
    </lineage>
</organism>
<keyword evidence="4" id="KW-0547">Nucleotide-binding</keyword>
<keyword evidence="3" id="KW-0808">Transferase</keyword>
<protein>
    <recommendedName>
        <fullName evidence="9">DAGKc domain-containing protein</fullName>
    </recommendedName>
</protein>
<dbReference type="Gene3D" id="3.40.50.10330">
    <property type="entry name" value="Probable inorganic polyphosphate/atp-NAD kinase, domain 1"/>
    <property type="match status" value="1"/>
</dbReference>
<evidence type="ECO:0000256" key="2">
    <source>
        <dbReference type="ARBA" id="ARBA00005983"/>
    </source>
</evidence>
<evidence type="ECO:0000259" key="9">
    <source>
        <dbReference type="PROSITE" id="PS50146"/>
    </source>
</evidence>
<evidence type="ECO:0000256" key="7">
    <source>
        <dbReference type="ARBA" id="ARBA00023209"/>
    </source>
</evidence>
<dbReference type="OrthoDB" id="142078at2"/>
<evidence type="ECO:0000256" key="6">
    <source>
        <dbReference type="ARBA" id="ARBA00022840"/>
    </source>
</evidence>
<keyword evidence="8" id="KW-1208">Phospholipid metabolism</keyword>
<dbReference type="Gene3D" id="2.60.200.40">
    <property type="match status" value="1"/>
</dbReference>
<comment type="cofactor">
    <cofactor evidence="1">
        <name>Mg(2+)</name>
        <dbReference type="ChEBI" id="CHEBI:18420"/>
    </cofactor>
</comment>
<keyword evidence="7" id="KW-0444">Lipid biosynthesis</keyword>
<gene>
    <name evidence="10" type="ORF">DF222_03105</name>
</gene>
<evidence type="ECO:0000256" key="5">
    <source>
        <dbReference type="ARBA" id="ARBA00022777"/>
    </source>
</evidence>
<dbReference type="InterPro" id="IPR045540">
    <property type="entry name" value="YegS/DAGK_C"/>
</dbReference>
<proteinExistence type="inferred from homology"/>
<keyword evidence="5" id="KW-0418">Kinase</keyword>
<comment type="caution">
    <text evidence="10">The sequence shown here is derived from an EMBL/GenBank/DDBJ whole genome shotgun (WGS) entry which is preliminary data.</text>
</comment>
<evidence type="ECO:0000256" key="4">
    <source>
        <dbReference type="ARBA" id="ARBA00022741"/>
    </source>
</evidence>
<evidence type="ECO:0000313" key="10">
    <source>
        <dbReference type="EMBL" id="PWC02332.1"/>
    </source>
</evidence>
<evidence type="ECO:0000256" key="8">
    <source>
        <dbReference type="ARBA" id="ARBA00023264"/>
    </source>
</evidence>
<reference evidence="11" key="1">
    <citation type="submission" date="2018-04" db="EMBL/GenBank/DDBJ databases">
        <authorList>
            <person name="Liu S."/>
            <person name="Wang Z."/>
            <person name="Li J."/>
        </authorList>
    </citation>
    <scope>NUCLEOTIDE SEQUENCE [LARGE SCALE GENOMIC DNA]</scope>
    <source>
        <strain evidence="11">2189</strain>
    </source>
</reference>
<dbReference type="Pfam" id="PF19279">
    <property type="entry name" value="YegS_C"/>
    <property type="match status" value="1"/>
</dbReference>
<dbReference type="PANTHER" id="PTHR12358:SF54">
    <property type="entry name" value="SPHINGOSINE KINASE RELATED PROTEIN"/>
    <property type="match status" value="1"/>
</dbReference>
<keyword evidence="6" id="KW-0067">ATP-binding</keyword>
<dbReference type="PANTHER" id="PTHR12358">
    <property type="entry name" value="SPHINGOSINE KINASE"/>
    <property type="match status" value="1"/>
</dbReference>
<evidence type="ECO:0000313" key="11">
    <source>
        <dbReference type="Proteomes" id="UP000244989"/>
    </source>
</evidence>
<name>A0A2U1T8M1_9CORY</name>
<dbReference type="InterPro" id="IPR016064">
    <property type="entry name" value="NAD/diacylglycerol_kinase_sf"/>
</dbReference>
<accession>A0A2U1T8M1</accession>
<dbReference type="RefSeq" id="WP_108431555.1">
    <property type="nucleotide sequence ID" value="NZ_CP026947.1"/>
</dbReference>
<dbReference type="GO" id="GO:0005524">
    <property type="term" value="F:ATP binding"/>
    <property type="evidence" value="ECO:0007669"/>
    <property type="project" value="UniProtKB-KW"/>
</dbReference>
<sequence>MTSQQARSVVIFNPVKVDEDELRASVDTYVETYGWGEVSWVETSEDEPGENQARQAAEEGVDLVVVCGGDGTVRSVAAGLHNTDTALGVIPQGTGNLLARNLDIPLDLDHSVEVAYGGTTRRIDFCRADVTRPDGSTETIPFAVMAGVGIDAQMIVNTDDDLKKKIGPLAYAVAIFKSLGGGNRLHVEHQIDDHEVKRSSAHTLIVGNCGELVGTIELIPDAEPDDGMLDFVLLRPQDLLGWVQITGRIIGQMITKSIRKVIGRSTRVTGGEHEHRSLQYATGRSFHAKLSKPDVFEIDGDTVGEVSEFRVTLEEKALSVRVPSRE</sequence>
<dbReference type="PROSITE" id="PS50146">
    <property type="entry name" value="DAGK"/>
    <property type="match status" value="1"/>
</dbReference>
<dbReference type="InterPro" id="IPR050187">
    <property type="entry name" value="Lipid_Phosphate_FormReg"/>
</dbReference>
<dbReference type="Pfam" id="PF00781">
    <property type="entry name" value="DAGK_cat"/>
    <property type="match status" value="1"/>
</dbReference>
<dbReference type="InterPro" id="IPR017438">
    <property type="entry name" value="ATP-NAD_kinase_N"/>
</dbReference>
<keyword evidence="7" id="KW-0443">Lipid metabolism</keyword>
<dbReference type="EMBL" id="QEEZ01000004">
    <property type="protein sequence ID" value="PWC02332.1"/>
    <property type="molecule type" value="Genomic_DNA"/>
</dbReference>
<evidence type="ECO:0000256" key="1">
    <source>
        <dbReference type="ARBA" id="ARBA00001946"/>
    </source>
</evidence>
<keyword evidence="7" id="KW-0594">Phospholipid biosynthesis</keyword>
<dbReference type="InterPro" id="IPR001206">
    <property type="entry name" value="Diacylglycerol_kinase_cat_dom"/>
</dbReference>
<dbReference type="SUPFAM" id="SSF111331">
    <property type="entry name" value="NAD kinase/diacylglycerol kinase-like"/>
    <property type="match status" value="1"/>
</dbReference>
<dbReference type="SMART" id="SM00046">
    <property type="entry name" value="DAGKc"/>
    <property type="match status" value="1"/>
</dbReference>
<dbReference type="GO" id="GO:0008654">
    <property type="term" value="P:phospholipid biosynthetic process"/>
    <property type="evidence" value="ECO:0007669"/>
    <property type="project" value="UniProtKB-KW"/>
</dbReference>
<dbReference type="KEGG" id="cyz:C3B44_05885"/>
<feature type="domain" description="DAGKc" evidence="9">
    <location>
        <begin position="37"/>
        <end position="133"/>
    </location>
</feature>
<keyword evidence="11" id="KW-1185">Reference proteome</keyword>
<dbReference type="AlphaFoldDB" id="A0A2U1T8M1"/>
<comment type="similarity">
    <text evidence="2">Belongs to the diacylglycerol/lipid kinase family.</text>
</comment>
<evidence type="ECO:0000256" key="3">
    <source>
        <dbReference type="ARBA" id="ARBA00022679"/>
    </source>
</evidence>
<dbReference type="Proteomes" id="UP000244989">
    <property type="component" value="Unassembled WGS sequence"/>
</dbReference>
<dbReference type="GO" id="GO:0016301">
    <property type="term" value="F:kinase activity"/>
    <property type="evidence" value="ECO:0007669"/>
    <property type="project" value="UniProtKB-KW"/>
</dbReference>